<evidence type="ECO:0000256" key="6">
    <source>
        <dbReference type="ARBA" id="ARBA00025754"/>
    </source>
</evidence>
<dbReference type="GO" id="GO:0005737">
    <property type="term" value="C:cytoplasm"/>
    <property type="evidence" value="ECO:0007669"/>
    <property type="project" value="TreeGrafter"/>
</dbReference>
<dbReference type="Pfam" id="PF00069">
    <property type="entry name" value="Pkinase"/>
    <property type="match status" value="1"/>
</dbReference>
<name>A0A1Q3EPY9_LENED</name>
<dbReference type="STRING" id="5353.A0A1Q3EPY9"/>
<dbReference type="Gene3D" id="1.25.10.10">
    <property type="entry name" value="Leucine-rich Repeat Variant"/>
    <property type="match status" value="2"/>
</dbReference>
<protein>
    <recommendedName>
        <fullName evidence="1">non-specific serine/threonine protein kinase</fullName>
        <ecNumber evidence="1">2.7.11.1</ecNumber>
    </recommendedName>
</protein>
<dbReference type="InterPro" id="IPR000719">
    <property type="entry name" value="Prot_kinase_dom"/>
</dbReference>
<accession>A0A1Q3EPY9</accession>
<keyword evidence="4 7" id="KW-0547">Nucleotide-binding</keyword>
<evidence type="ECO:0000256" key="8">
    <source>
        <dbReference type="SAM" id="MobiDB-lite"/>
    </source>
</evidence>
<evidence type="ECO:0000256" key="2">
    <source>
        <dbReference type="ARBA" id="ARBA00022679"/>
    </source>
</evidence>
<dbReference type="InterPro" id="IPR011989">
    <property type="entry name" value="ARM-like"/>
</dbReference>
<organism evidence="10 11">
    <name type="scientific">Lentinula edodes</name>
    <name type="common">Shiitake mushroom</name>
    <name type="synonym">Lentinus edodes</name>
    <dbReference type="NCBI Taxonomy" id="5353"/>
    <lineage>
        <taxon>Eukaryota</taxon>
        <taxon>Fungi</taxon>
        <taxon>Dikarya</taxon>
        <taxon>Basidiomycota</taxon>
        <taxon>Agaricomycotina</taxon>
        <taxon>Agaricomycetes</taxon>
        <taxon>Agaricomycetidae</taxon>
        <taxon>Agaricales</taxon>
        <taxon>Marasmiineae</taxon>
        <taxon>Omphalotaceae</taxon>
        <taxon>Lentinula</taxon>
    </lineage>
</organism>
<keyword evidence="11" id="KW-1185">Reference proteome</keyword>
<dbReference type="InterPro" id="IPR016024">
    <property type="entry name" value="ARM-type_fold"/>
</dbReference>
<evidence type="ECO:0000259" key="9">
    <source>
        <dbReference type="PROSITE" id="PS50011"/>
    </source>
</evidence>
<dbReference type="PANTHER" id="PTHR48012:SF26">
    <property type="entry name" value="SERINE_THREONINE-PROTEIN KINASE DDB_G0283821-RELATED"/>
    <property type="match status" value="1"/>
</dbReference>
<feature type="region of interest" description="Disordered" evidence="8">
    <location>
        <begin position="1071"/>
        <end position="1090"/>
    </location>
</feature>
<feature type="domain" description="Protein kinase" evidence="9">
    <location>
        <begin position="644"/>
        <end position="897"/>
    </location>
</feature>
<keyword evidence="3" id="KW-0479">Metal-binding</keyword>
<reference evidence="10 11" key="1">
    <citation type="submission" date="2016-08" db="EMBL/GenBank/DDBJ databases">
        <authorList>
            <consortium name="Lentinula edodes genome sequencing consortium"/>
            <person name="Sakamoto Y."/>
            <person name="Nakade K."/>
            <person name="Sato S."/>
            <person name="Yoshida Y."/>
            <person name="Miyazaki K."/>
            <person name="Natsume S."/>
            <person name="Konno N."/>
        </authorList>
    </citation>
    <scope>NUCLEOTIDE SEQUENCE [LARGE SCALE GENOMIC DNA]</scope>
    <source>
        <strain evidence="10 11">NBRC 111202</strain>
    </source>
</reference>
<dbReference type="SUPFAM" id="SSF56112">
    <property type="entry name" value="Protein kinase-like (PK-like)"/>
    <property type="match status" value="1"/>
</dbReference>
<dbReference type="InterPro" id="IPR050629">
    <property type="entry name" value="STE20/SPS1-PAK"/>
</dbReference>
<feature type="region of interest" description="Disordered" evidence="8">
    <location>
        <begin position="1612"/>
        <end position="1632"/>
    </location>
</feature>
<evidence type="ECO:0000256" key="1">
    <source>
        <dbReference type="ARBA" id="ARBA00012513"/>
    </source>
</evidence>
<feature type="compositionally biased region" description="Low complexity" evidence="8">
    <location>
        <begin position="1074"/>
        <end position="1087"/>
    </location>
</feature>
<keyword evidence="2" id="KW-0808">Transferase</keyword>
<feature type="region of interest" description="Disordered" evidence="8">
    <location>
        <begin position="1271"/>
        <end position="1296"/>
    </location>
</feature>
<proteinExistence type="inferred from homology"/>
<dbReference type="CDD" id="cd06627">
    <property type="entry name" value="STKc_Cdc7_like"/>
    <property type="match status" value="1"/>
</dbReference>
<sequence length="1968" mass="217879">MSLSKISFESASHFTIQGSEINNVGRDHIVITNNNYHQHHDEYLINLIAGKRFRSIPFGDVFLLGTMARVTYGSQGSVKVVRSFHPARVTGLGDNTPFTVVTYKGPHANEAFRNDVLQYSRLRHPNLAQLFGILQCDPSLEGMLLHSALVPLQHFAGLCASDPFAFTYLKYRYLVDSVAAARTTESMHRYIPPEQYWMQPTSGLICMGPLGPLYESPRKYENIYALWPRDSDYFQPTTIPQLDFQNYTSYENVISHIEQHFDTFETFVGSHLGSKSVEVLFAKGNPLWLSFGSVISVSEDDDCGLTLKSPKLLAQACLEDTTAYSIGRWTSLYHDDVLMSINQDNGWTRVVYSPCQDFYPSYFHIDLEAHIKNNDLEAAWLAQSGYILQHNKSDRYVFIGSKMRMILQISGSSPIPTPCPSQCAYLFIAPLKIGGSRHFSFDETPYFWSLDSSGSQRMSQKSHEQLGLPAFEIGIYEGRHCSEIEHCAISRYLKYKGFDPLELDYARAQGYLAFEVMGDPTKDQSSAVIEALSDAPMETISTLEDSEPDPEDWELVSISEGFNHDDDDDWDLMERPKISSFKLLSHMKLTWVSKTVHSATYPTTHISEDSYSGYEAEVAVQRKTGDGSVAVIYELSKYVLCCAHQLGDSLGKGAFGQVYRALNWATGETVAIKQISLNNIPASELSSIMSEISLLKNLRHPNIVKYKGFVKTRMHLYIILEFCENGSLSQIGKRFGKFPEGLVGVYVSQVLEGLCYLHEQGVIHRDIKGANILTNKDGTVKLADFGVASSTAIPSGSSSAEVVGSPYWMAPEVIEQSGATTASDIWSLGCVVIELLEGSPPYSFLDPMPALWRIVQDDCPPIPEGASAVVKDFLACCFQKDPNLRIGARKLLRHPWMVGVRARVKEAEAEKKDEQAQSHRHSTDNTSSGEDWTTSSTSSSTSTLHLSKSSSRSPLTTTVDKTRSFNALSGIAGVLTDQRKQLAFVEEEDEMDRDRWDDDFDLGEDDDFAARSKIDATKILAQVLTEKTQLLHRVPRSNHNLGQETIEQFELHLGHHYLAFLLPRTHHPHNHLLSASDTTSASSSGTTYHAMSEAEEENYDDDFLGGDDDSGLEDGNALLERRVNEFKAKLASQRLQNQQGSSNRVGSFSRPLFHPDDIKSALFPPADSGQAITTLSSPSGSTSRPSVHGRTYSASATSSLSSSPFSAPLSSSPSGARRPQLTLPPSTFSNNHKRISPGPLTAPLPDMAQGNDDVWDADYEDEWERKCQEVDAEDFDYEDNNDSPSSTVGSGEGGLKPGLLKLNSRLSNRSWLGDEDDNSDEDVFAEFDEPFAEDDLETHLQRDKQARLSARVSALVDDLSLNANPIGSLSNVGTTGEIQEGIEIRERRLRDIVGELLTILVTSPEMQIQLVNSHGMLAILEVLEGYQSRVLDPQSGISASAQSSNSSPTPSPLTSVVPLPRSAVGTGRKASTMGGVLLRIINLLVTGNIGFLESFCLIGGIPVVMGFTSKRFPSECRLEASNFIQLMCHTSVLTLQMFISCRGLKVLVALLDEDSSPLVAHALNGISSVFDLQSPTTKNDFCRMFVREGLLDPLSGALLNVMANGNVNLDGKRTPKDSLGGEKGEEYWGEEDHRDSVGLEGEMKMKIIQILLVFSQVSQSDFHVRNAVGTRKVIRRLLRACELLEPECLVLMIKAVKHLSMNISLLDVLQNANAIEILVRILEEQTSGPYNTEISNHIFQTCFNLCRLNKSRQEEAAQAGIIPCLQRVAETQSPLKQFAIPILCDMASAGKNCRKLLWQHDVLNMYLRLLEDPYFQVSALESILSWLQDEPARVEDGLTEPSAIRSVLDCFVTAKTNSFENLLELFLKLTRISTRVTTSFSRSPAFFRRVADRLGHNTKPVVRLNLLRILKTVCDAHPNRGMLVEKYGSGDGLLGVVEGLSRGGGDGAVLRQSQWQGCYAEANEENGV</sequence>
<feature type="compositionally biased region" description="Low complexity" evidence="8">
    <location>
        <begin position="926"/>
        <end position="958"/>
    </location>
</feature>
<evidence type="ECO:0000256" key="7">
    <source>
        <dbReference type="PROSITE-ProRule" id="PRU10141"/>
    </source>
</evidence>
<dbReference type="Gene3D" id="1.10.510.10">
    <property type="entry name" value="Transferase(Phosphotransferase) domain 1"/>
    <property type="match status" value="1"/>
</dbReference>
<dbReference type="Proteomes" id="UP000188533">
    <property type="component" value="Unassembled WGS sequence"/>
</dbReference>
<feature type="compositionally biased region" description="Basic and acidic residues" evidence="8">
    <location>
        <begin position="907"/>
        <end position="923"/>
    </location>
</feature>
<dbReference type="InterPro" id="IPR017441">
    <property type="entry name" value="Protein_kinase_ATP_BS"/>
</dbReference>
<feature type="compositionally biased region" description="Polar residues" evidence="8">
    <location>
        <begin position="1133"/>
        <end position="1146"/>
    </location>
</feature>
<feature type="compositionally biased region" description="Low complexity" evidence="8">
    <location>
        <begin position="1437"/>
        <end position="1462"/>
    </location>
</feature>
<dbReference type="EMBL" id="BDGU01001052">
    <property type="protein sequence ID" value="GAW09269.1"/>
    <property type="molecule type" value="Genomic_DNA"/>
</dbReference>
<feature type="compositionally biased region" description="Low complexity" evidence="8">
    <location>
        <begin position="1173"/>
        <end position="1186"/>
    </location>
</feature>
<evidence type="ECO:0000256" key="3">
    <source>
        <dbReference type="ARBA" id="ARBA00022723"/>
    </source>
</evidence>
<comment type="caution">
    <text evidence="10">The sequence shown here is derived from an EMBL/GenBank/DDBJ whole genome shotgun (WGS) entry which is preliminary data.</text>
</comment>
<evidence type="ECO:0000313" key="10">
    <source>
        <dbReference type="EMBL" id="GAW09269.1"/>
    </source>
</evidence>
<dbReference type="PROSITE" id="PS50011">
    <property type="entry name" value="PROTEIN_KINASE_DOM"/>
    <property type="match status" value="1"/>
</dbReference>
<evidence type="ECO:0000313" key="11">
    <source>
        <dbReference type="Proteomes" id="UP000188533"/>
    </source>
</evidence>
<feature type="binding site" evidence="7">
    <location>
        <position position="673"/>
    </location>
    <ligand>
        <name>ATP</name>
        <dbReference type="ChEBI" id="CHEBI:30616"/>
    </ligand>
</feature>
<dbReference type="SUPFAM" id="SSF48371">
    <property type="entry name" value="ARM repeat"/>
    <property type="match status" value="1"/>
</dbReference>
<dbReference type="PROSITE" id="PS00108">
    <property type="entry name" value="PROTEIN_KINASE_ST"/>
    <property type="match status" value="1"/>
</dbReference>
<dbReference type="InterPro" id="IPR011009">
    <property type="entry name" value="Kinase-like_dom_sf"/>
</dbReference>
<feature type="compositionally biased region" description="Acidic residues" evidence="8">
    <location>
        <begin position="1095"/>
        <end position="1112"/>
    </location>
</feature>
<dbReference type="GO" id="GO:0005524">
    <property type="term" value="F:ATP binding"/>
    <property type="evidence" value="ECO:0007669"/>
    <property type="project" value="UniProtKB-UniRule"/>
</dbReference>
<evidence type="ECO:0000256" key="5">
    <source>
        <dbReference type="ARBA" id="ARBA00022840"/>
    </source>
</evidence>
<dbReference type="GO" id="GO:0046872">
    <property type="term" value="F:metal ion binding"/>
    <property type="evidence" value="ECO:0007669"/>
    <property type="project" value="UniProtKB-KW"/>
</dbReference>
<dbReference type="InterPro" id="IPR008271">
    <property type="entry name" value="Ser/Thr_kinase_AS"/>
</dbReference>
<dbReference type="FunFam" id="3.30.200.20:FF:000042">
    <property type="entry name" value="Aurora kinase A"/>
    <property type="match status" value="1"/>
</dbReference>
<feature type="region of interest" description="Disordered" evidence="8">
    <location>
        <begin position="1437"/>
        <end position="1468"/>
    </location>
</feature>
<dbReference type="FunFam" id="1.25.10.10:FF:000583">
    <property type="entry name" value="MAP3K epsilon protein kinase 1"/>
    <property type="match status" value="1"/>
</dbReference>
<evidence type="ECO:0000256" key="4">
    <source>
        <dbReference type="ARBA" id="ARBA00022741"/>
    </source>
</evidence>
<keyword evidence="10" id="KW-0418">Kinase</keyword>
<gene>
    <name evidence="10" type="ORF">LENED_011415</name>
</gene>
<dbReference type="EC" id="2.7.11.1" evidence="1"/>
<dbReference type="PANTHER" id="PTHR48012">
    <property type="entry name" value="STERILE20-LIKE KINASE, ISOFORM B-RELATED"/>
    <property type="match status" value="1"/>
</dbReference>
<dbReference type="FunFam" id="1.10.510.10:FF:000946">
    <property type="entry name" value="Probable serine/threonine-protein kinase DDB_G0284251"/>
    <property type="match status" value="1"/>
</dbReference>
<feature type="region of interest" description="Disordered" evidence="8">
    <location>
        <begin position="1095"/>
        <end position="1114"/>
    </location>
</feature>
<comment type="similarity">
    <text evidence="6">Belongs to the protein kinase superfamily. STE Ser/Thr protein kinase family.</text>
</comment>
<feature type="region of interest" description="Disordered" evidence="8">
    <location>
        <begin position="1131"/>
        <end position="1253"/>
    </location>
</feature>
<feature type="compositionally biased region" description="Low complexity" evidence="8">
    <location>
        <begin position="1193"/>
        <end position="1214"/>
    </location>
</feature>
<dbReference type="GO" id="GO:0004674">
    <property type="term" value="F:protein serine/threonine kinase activity"/>
    <property type="evidence" value="ECO:0007669"/>
    <property type="project" value="UniProtKB-EC"/>
</dbReference>
<feature type="region of interest" description="Disordered" evidence="8">
    <location>
        <begin position="907"/>
        <end position="958"/>
    </location>
</feature>
<feature type="compositionally biased region" description="Acidic residues" evidence="8">
    <location>
        <begin position="1271"/>
        <end position="1281"/>
    </location>
</feature>
<reference evidence="10 11" key="2">
    <citation type="submission" date="2017-02" db="EMBL/GenBank/DDBJ databases">
        <title>A genome survey and senescence transcriptome analysis in Lentinula edodes.</title>
        <authorList>
            <person name="Sakamoto Y."/>
            <person name="Nakade K."/>
            <person name="Sato S."/>
            <person name="Yoshida Y."/>
            <person name="Miyazaki K."/>
            <person name="Natsume S."/>
            <person name="Konno N."/>
        </authorList>
    </citation>
    <scope>NUCLEOTIDE SEQUENCE [LARGE SCALE GENOMIC DNA]</scope>
    <source>
        <strain evidence="10 11">NBRC 111202</strain>
    </source>
</reference>
<keyword evidence="5 7" id="KW-0067">ATP-binding</keyword>
<dbReference type="PROSITE" id="PS00107">
    <property type="entry name" value="PROTEIN_KINASE_ATP"/>
    <property type="match status" value="1"/>
</dbReference>
<dbReference type="SMART" id="SM00220">
    <property type="entry name" value="S_TKc"/>
    <property type="match status" value="1"/>
</dbReference>